<evidence type="ECO:0000256" key="1">
    <source>
        <dbReference type="SAM" id="Phobius"/>
    </source>
</evidence>
<keyword evidence="1" id="KW-0812">Transmembrane</keyword>
<accession>A0A0C2ML42</accession>
<keyword evidence="3" id="KW-1185">Reference proteome</keyword>
<name>A0A0C2ML42_THEKT</name>
<evidence type="ECO:0000313" key="3">
    <source>
        <dbReference type="Proteomes" id="UP000031668"/>
    </source>
</evidence>
<reference evidence="2 3" key="1">
    <citation type="journal article" date="2014" name="Genome Biol. Evol.">
        <title>The genome of the myxosporean Thelohanellus kitauei shows adaptations to nutrient acquisition within its fish host.</title>
        <authorList>
            <person name="Yang Y."/>
            <person name="Xiong J."/>
            <person name="Zhou Z."/>
            <person name="Huo F."/>
            <person name="Miao W."/>
            <person name="Ran C."/>
            <person name="Liu Y."/>
            <person name="Zhang J."/>
            <person name="Feng J."/>
            <person name="Wang M."/>
            <person name="Wang M."/>
            <person name="Wang L."/>
            <person name="Yao B."/>
        </authorList>
    </citation>
    <scope>NUCLEOTIDE SEQUENCE [LARGE SCALE GENOMIC DNA]</scope>
    <source>
        <strain evidence="2">Wuqing</strain>
    </source>
</reference>
<gene>
    <name evidence="2" type="ORF">RF11_07159</name>
</gene>
<feature type="transmembrane region" description="Helical" evidence="1">
    <location>
        <begin position="140"/>
        <end position="161"/>
    </location>
</feature>
<proteinExistence type="predicted"/>
<keyword evidence="1" id="KW-0472">Membrane</keyword>
<dbReference type="AlphaFoldDB" id="A0A0C2ML42"/>
<protein>
    <submittedName>
        <fullName evidence="2">Uncharacterized protein</fullName>
    </submittedName>
</protein>
<dbReference type="EMBL" id="JWZT01003000">
    <property type="protein sequence ID" value="KII67941.1"/>
    <property type="molecule type" value="Genomic_DNA"/>
</dbReference>
<organism evidence="2 3">
    <name type="scientific">Thelohanellus kitauei</name>
    <name type="common">Myxosporean</name>
    <dbReference type="NCBI Taxonomy" id="669202"/>
    <lineage>
        <taxon>Eukaryota</taxon>
        <taxon>Metazoa</taxon>
        <taxon>Cnidaria</taxon>
        <taxon>Myxozoa</taxon>
        <taxon>Myxosporea</taxon>
        <taxon>Bivalvulida</taxon>
        <taxon>Platysporina</taxon>
        <taxon>Myxobolidae</taxon>
        <taxon>Thelohanellus</taxon>
    </lineage>
</organism>
<sequence>MKQFDFEASTLIIRFEQVLGTDVSSFLYFNCNLFDTAEYIKISKCQISAKTSLHGQVENHLFKDELKITKKTKYEIENLEKTFYQDLRRSKFLTFLIKNMTIEPLNYTRICTLKQTKMDTNENGLACVSLLPQVYSIKTIMFWLTFIVLIVLVTMILKMYIS</sequence>
<keyword evidence="1" id="KW-1133">Transmembrane helix</keyword>
<comment type="caution">
    <text evidence="2">The sequence shown here is derived from an EMBL/GenBank/DDBJ whole genome shotgun (WGS) entry which is preliminary data.</text>
</comment>
<evidence type="ECO:0000313" key="2">
    <source>
        <dbReference type="EMBL" id="KII67941.1"/>
    </source>
</evidence>
<dbReference type="Proteomes" id="UP000031668">
    <property type="component" value="Unassembled WGS sequence"/>
</dbReference>